<dbReference type="Proteomes" id="UP000004221">
    <property type="component" value="Unassembled WGS sequence"/>
</dbReference>
<dbReference type="UniPathway" id="UPA00071"/>
<dbReference type="OrthoDB" id="9151145at2"/>
<sequence length="234" mass="24784">MTVVAIVPVQHLAQAKSRLAGRLSPAERRALAVSLLDIVLGALRESTSIGRTIVVTPDPEVLDLAARNGAVGLREHGAGLNAAITQARDVAIRWGAGTLLVMLGDLPLVRPADVDDLLHAAKAADVVLAPDRHRRGTNALVLRPPDTLEPAFGPGSYPAHRAAANARGLRTLEFQSPAIAFDIDVAADLDKLERGGVPWMEPVAERFVAPDDRGCAGQNSYEAESRGGHRFSLD</sequence>
<evidence type="ECO:0000313" key="7">
    <source>
        <dbReference type="Proteomes" id="UP000004221"/>
    </source>
</evidence>
<dbReference type="RefSeq" id="WP_008477310.1">
    <property type="nucleotide sequence ID" value="NZ_CAGS01000189.1"/>
</dbReference>
<proteinExistence type="inferred from homology"/>
<organism evidence="6 7">
    <name type="scientific">Nitrolancea hollandica Lb</name>
    <dbReference type="NCBI Taxonomy" id="1129897"/>
    <lineage>
        <taxon>Bacteria</taxon>
        <taxon>Pseudomonadati</taxon>
        <taxon>Thermomicrobiota</taxon>
        <taxon>Thermomicrobia</taxon>
        <taxon>Sphaerobacterales</taxon>
        <taxon>Sphaerobacterineae</taxon>
        <taxon>Sphaerobacteraceae</taxon>
        <taxon>Nitrolancea</taxon>
    </lineage>
</organism>
<keyword evidence="1 6" id="KW-0808">Transferase</keyword>
<name>I4EGC4_9BACT</name>
<dbReference type="InterPro" id="IPR002835">
    <property type="entry name" value="CofC"/>
</dbReference>
<evidence type="ECO:0000256" key="2">
    <source>
        <dbReference type="ARBA" id="ARBA00022695"/>
    </source>
</evidence>
<dbReference type="Pfam" id="PF01983">
    <property type="entry name" value="CofC"/>
    <property type="match status" value="1"/>
</dbReference>
<comment type="caution">
    <text evidence="6">The sequence shown here is derived from an EMBL/GenBank/DDBJ whole genome shotgun (WGS) entry which is preliminary data.</text>
</comment>
<keyword evidence="4" id="KW-0342">GTP-binding</keyword>
<dbReference type="GO" id="GO:0005525">
    <property type="term" value="F:GTP binding"/>
    <property type="evidence" value="ECO:0007669"/>
    <property type="project" value="UniProtKB-KW"/>
</dbReference>
<dbReference type="NCBIfam" id="TIGR03552">
    <property type="entry name" value="F420_cofC"/>
    <property type="match status" value="1"/>
</dbReference>
<keyword evidence="2 6" id="KW-0548">Nucleotidyltransferase</keyword>
<reference evidence="6 7" key="1">
    <citation type="journal article" date="2012" name="ISME J.">
        <title>Nitrification expanded: discovery, physiology and genomics of a nitrite-oxidizing bacterium from the phylum Chloroflexi.</title>
        <authorList>
            <person name="Sorokin D.Y."/>
            <person name="Lucker S."/>
            <person name="Vejmelkova D."/>
            <person name="Kostrikina N.A."/>
            <person name="Kleerebezem R."/>
            <person name="Rijpstra W.I."/>
            <person name="Damste J.S."/>
            <person name="Le Paslier D."/>
            <person name="Muyzer G."/>
            <person name="Wagner M."/>
            <person name="van Loosdrecht M.C."/>
            <person name="Daims H."/>
        </authorList>
    </citation>
    <scope>NUCLEOTIDE SEQUENCE [LARGE SCALE GENOMIC DNA]</scope>
    <source>
        <strain evidence="7">none</strain>
    </source>
</reference>
<dbReference type="InterPro" id="IPR029044">
    <property type="entry name" value="Nucleotide-diphossugar_trans"/>
</dbReference>
<dbReference type="AlphaFoldDB" id="I4EGC4"/>
<feature type="region of interest" description="Disordered" evidence="5">
    <location>
        <begin position="212"/>
        <end position="234"/>
    </location>
</feature>
<keyword evidence="7" id="KW-1185">Reference proteome</keyword>
<dbReference type="GO" id="GO:0043814">
    <property type="term" value="F:phospholactate guanylyltransferase activity"/>
    <property type="evidence" value="ECO:0007669"/>
    <property type="project" value="InterPro"/>
</dbReference>
<keyword evidence="3" id="KW-0547">Nucleotide-binding</keyword>
<gene>
    <name evidence="6" type="ORF">NITHO_2690005</name>
</gene>
<dbReference type="HAMAP" id="MF_02114">
    <property type="entry name" value="CofC"/>
    <property type="match status" value="1"/>
</dbReference>
<accession>I4EGC4</accession>
<feature type="compositionally biased region" description="Basic and acidic residues" evidence="5">
    <location>
        <begin position="223"/>
        <end position="234"/>
    </location>
</feature>
<evidence type="ECO:0000256" key="5">
    <source>
        <dbReference type="SAM" id="MobiDB-lite"/>
    </source>
</evidence>
<evidence type="ECO:0000256" key="1">
    <source>
        <dbReference type="ARBA" id="ARBA00022679"/>
    </source>
</evidence>
<protein>
    <submittedName>
        <fullName evidence="6">2-phospho-L-lactate guanylyltransferase CofC</fullName>
    </submittedName>
</protein>
<dbReference type="PANTHER" id="PTHR40392:SF1">
    <property type="entry name" value="2-PHOSPHO-L-LACTATE GUANYLYLTRANSFERASE"/>
    <property type="match status" value="1"/>
</dbReference>
<evidence type="ECO:0000313" key="6">
    <source>
        <dbReference type="EMBL" id="CCF83736.1"/>
    </source>
</evidence>
<dbReference type="EMBL" id="CAGS01000189">
    <property type="protein sequence ID" value="CCF83736.1"/>
    <property type="molecule type" value="Genomic_DNA"/>
</dbReference>
<dbReference type="PANTHER" id="PTHR40392">
    <property type="entry name" value="2-PHOSPHO-L-LACTATE GUANYLYLTRANSFERASE"/>
    <property type="match status" value="1"/>
</dbReference>
<dbReference type="Gene3D" id="3.90.550.10">
    <property type="entry name" value="Spore Coat Polysaccharide Biosynthesis Protein SpsA, Chain A"/>
    <property type="match status" value="1"/>
</dbReference>
<evidence type="ECO:0000256" key="3">
    <source>
        <dbReference type="ARBA" id="ARBA00022741"/>
    </source>
</evidence>
<evidence type="ECO:0000256" key="4">
    <source>
        <dbReference type="ARBA" id="ARBA00023134"/>
    </source>
</evidence>
<dbReference type="SUPFAM" id="SSF53448">
    <property type="entry name" value="Nucleotide-diphospho-sugar transferases"/>
    <property type="match status" value="1"/>
</dbReference>